<reference evidence="10" key="2">
    <citation type="submission" date="2018-11" db="EMBL/GenBank/DDBJ databases">
        <title>Trombidioid mite genomics.</title>
        <authorList>
            <person name="Dong X."/>
        </authorList>
    </citation>
    <scope>NUCLEOTIDE SEQUENCE</scope>
    <source>
        <strain evidence="10">UoL-WK</strain>
    </source>
</reference>
<comment type="caution">
    <text evidence="10">The sequence shown here is derived from an EMBL/GenBank/DDBJ whole genome shotgun (WGS) entry which is preliminary data.</text>
</comment>
<dbReference type="Proteomes" id="UP000285301">
    <property type="component" value="Unassembled WGS sequence"/>
</dbReference>
<keyword evidence="13" id="KW-1185">Reference proteome</keyword>
<dbReference type="GO" id="GO:0002376">
    <property type="term" value="P:immune system process"/>
    <property type="evidence" value="ECO:0007669"/>
    <property type="project" value="UniProtKB-KW"/>
</dbReference>
<dbReference type="InterPro" id="IPR041679">
    <property type="entry name" value="DNA2/NAM7-like_C"/>
</dbReference>
<evidence type="ECO:0000313" key="10">
    <source>
        <dbReference type="EMBL" id="RWS05947.1"/>
    </source>
</evidence>
<dbReference type="InterPro" id="IPR027417">
    <property type="entry name" value="P-loop_NTPase"/>
</dbReference>
<dbReference type="CDD" id="cd18808">
    <property type="entry name" value="SF1_C_Upf1"/>
    <property type="match status" value="1"/>
</dbReference>
<dbReference type="EMBL" id="NCKU01003978">
    <property type="protein sequence ID" value="RWS06636.1"/>
    <property type="molecule type" value="Genomic_DNA"/>
</dbReference>
<dbReference type="Gene3D" id="3.40.50.300">
    <property type="entry name" value="P-loop containing nucleotide triphosphate hydrolases"/>
    <property type="match status" value="3"/>
</dbReference>
<evidence type="ECO:0000313" key="13">
    <source>
        <dbReference type="Proteomes" id="UP000285301"/>
    </source>
</evidence>
<gene>
    <name evidence="10" type="ORF">B4U79_02746</name>
    <name evidence="11" type="ORF">B4U79_02938</name>
    <name evidence="12" type="ORF">B4U79_07052</name>
</gene>
<name>A0A3S3RTU5_9ACAR</name>
<keyword evidence="6" id="KW-0862">Zinc</keyword>
<protein>
    <submittedName>
        <fullName evidence="10">NFX1-type zinc finger-containing protein 1-like protein</fullName>
    </submittedName>
</protein>
<feature type="region of interest" description="Disordered" evidence="8">
    <location>
        <begin position="555"/>
        <end position="574"/>
    </location>
</feature>
<evidence type="ECO:0000256" key="1">
    <source>
        <dbReference type="ARBA" id="ARBA00004496"/>
    </source>
</evidence>
<dbReference type="InterPro" id="IPR000967">
    <property type="entry name" value="Znf_NFX1"/>
</dbReference>
<dbReference type="GO" id="GO:0004386">
    <property type="term" value="F:helicase activity"/>
    <property type="evidence" value="ECO:0007669"/>
    <property type="project" value="InterPro"/>
</dbReference>
<reference evidence="10 13" key="1">
    <citation type="journal article" date="2018" name="Gigascience">
        <title>Genomes of trombidid mites reveal novel predicted allergens and laterally-transferred genes associated with secondary metabolism.</title>
        <authorList>
            <person name="Dong X."/>
            <person name="Chaisiri K."/>
            <person name="Xia D."/>
            <person name="Armstrong S.D."/>
            <person name="Fang Y."/>
            <person name="Donnelly M.J."/>
            <person name="Kadowaki T."/>
            <person name="McGarry J.W."/>
            <person name="Darby A.C."/>
            <person name="Makepeace B.L."/>
        </authorList>
    </citation>
    <scope>NUCLEOTIDE SEQUENCE [LARGE SCALE GENOMIC DNA]</scope>
    <source>
        <strain evidence="10">UoL-WK</strain>
    </source>
</reference>
<dbReference type="InterPro" id="IPR045055">
    <property type="entry name" value="DNA2/NAM7-like"/>
</dbReference>
<accession>A0A3S3RTU5</accession>
<dbReference type="GO" id="GO:0031048">
    <property type="term" value="P:regulatory ncRNA-mediated heterochromatin formation"/>
    <property type="evidence" value="ECO:0007669"/>
    <property type="project" value="TreeGrafter"/>
</dbReference>
<dbReference type="InterPro" id="IPR046439">
    <property type="entry name" value="ZF_RZ_dom"/>
</dbReference>
<evidence type="ECO:0000256" key="2">
    <source>
        <dbReference type="ARBA" id="ARBA00022490"/>
    </source>
</evidence>
<dbReference type="EMBL" id="NCKU01004431">
    <property type="protein sequence ID" value="RWS05947.1"/>
    <property type="molecule type" value="Genomic_DNA"/>
</dbReference>
<evidence type="ECO:0000256" key="3">
    <source>
        <dbReference type="ARBA" id="ARBA00022723"/>
    </source>
</evidence>
<evidence type="ECO:0000259" key="9">
    <source>
        <dbReference type="PROSITE" id="PS51981"/>
    </source>
</evidence>
<evidence type="ECO:0000313" key="11">
    <source>
        <dbReference type="EMBL" id="RWS06613.1"/>
    </source>
</evidence>
<dbReference type="GO" id="GO:0005737">
    <property type="term" value="C:cytoplasm"/>
    <property type="evidence" value="ECO:0007669"/>
    <property type="project" value="UniProtKB-SubCell"/>
</dbReference>
<keyword evidence="7" id="KW-0391">Immunity</keyword>
<dbReference type="GO" id="GO:0031380">
    <property type="term" value="C:nuclear RNA-directed RNA polymerase complex"/>
    <property type="evidence" value="ECO:0007669"/>
    <property type="project" value="TreeGrafter"/>
</dbReference>
<feature type="compositionally biased region" description="Acidic residues" evidence="8">
    <location>
        <begin position="562"/>
        <end position="574"/>
    </location>
</feature>
<dbReference type="CDD" id="cd06008">
    <property type="entry name" value="NF-X1-zinc-finger"/>
    <property type="match status" value="1"/>
</dbReference>
<evidence type="ECO:0000256" key="5">
    <source>
        <dbReference type="ARBA" id="ARBA00022771"/>
    </source>
</evidence>
<organism evidence="10 13">
    <name type="scientific">Dinothrombium tinctorium</name>
    <dbReference type="NCBI Taxonomy" id="1965070"/>
    <lineage>
        <taxon>Eukaryota</taxon>
        <taxon>Metazoa</taxon>
        <taxon>Ecdysozoa</taxon>
        <taxon>Arthropoda</taxon>
        <taxon>Chelicerata</taxon>
        <taxon>Arachnida</taxon>
        <taxon>Acari</taxon>
        <taxon>Acariformes</taxon>
        <taxon>Trombidiformes</taxon>
        <taxon>Prostigmata</taxon>
        <taxon>Anystina</taxon>
        <taxon>Parasitengona</taxon>
        <taxon>Trombidioidea</taxon>
        <taxon>Trombidiidae</taxon>
        <taxon>Dinothrombium</taxon>
    </lineage>
</organism>
<dbReference type="InterPro" id="IPR057373">
    <property type="entry name" value="ZNFX1"/>
</dbReference>
<evidence type="ECO:0000256" key="7">
    <source>
        <dbReference type="ARBA" id="ARBA00022859"/>
    </source>
</evidence>
<proteinExistence type="predicted"/>
<keyword evidence="5" id="KW-0863">Zinc-finger</keyword>
<dbReference type="Pfam" id="PF13087">
    <property type="entry name" value="AAA_12"/>
    <property type="match status" value="1"/>
</dbReference>
<dbReference type="EMBL" id="NCKU01003988">
    <property type="protein sequence ID" value="RWS06613.1"/>
    <property type="molecule type" value="Genomic_DNA"/>
</dbReference>
<evidence type="ECO:0000313" key="12">
    <source>
        <dbReference type="EMBL" id="RWS06636.1"/>
    </source>
</evidence>
<dbReference type="SUPFAM" id="SSF52540">
    <property type="entry name" value="P-loop containing nucleoside triphosphate hydrolases"/>
    <property type="match status" value="1"/>
</dbReference>
<dbReference type="GO" id="GO:0008270">
    <property type="term" value="F:zinc ion binding"/>
    <property type="evidence" value="ECO:0007669"/>
    <property type="project" value="UniProtKB-KW"/>
</dbReference>
<dbReference type="Pfam" id="PF13086">
    <property type="entry name" value="AAA_11"/>
    <property type="match status" value="1"/>
</dbReference>
<keyword evidence="2" id="KW-0963">Cytoplasm</keyword>
<dbReference type="FunFam" id="3.40.50.300:FF:001366">
    <property type="entry name" value="ATP binding protein, putative"/>
    <property type="match status" value="1"/>
</dbReference>
<feature type="domain" description="RZ-type" evidence="9">
    <location>
        <begin position="1559"/>
        <end position="1629"/>
    </location>
</feature>
<sequence length="1641" mass="190516">MSVCEDKTSAEVSYLCMLKAKFPSRFSQFSYSLIVIQVIDTILRINCFCKINVDTMKSLIDLKEDIKQLKTFYIERGANPNSLKIKEPPNDFRTLTITPTVEDLKTEKPFLPRILVRQQYKNVDHYLDTHFRLLREDFLTSLRSGINEFLKESKKQTKFKNAYVYYNVKIVEMRLSQNLYACRMQFQKPKRILSTKNKRLENGALLCLSWDHFENSFIFARIQGTKNEQFLQNRLFDAFIEPCSQELFFNIISRITDVSMTAIQPTAYFEAYRHNLATLQQLNNENFPMRDYIIDLNKNVRPPSYLTQQSTYDLSFFVQPLKLDDKVRMFIYDENDAKEEKKRAVERLQKIEVMNELSWPPCHELNLDESQSAALRHALTKEVAIIQGPPGTGKTFIGLKIVETLIKNSSIWNKNEKSPILVICYTNHALDQFLEGVSRFCKDIVRIGGRCKLSLKKFRLNEIKKSKVYKLFPIRYEINECLEVINHFQKKCNLLLESVVKAKKQLLTSDVIDIIKTKLNIDQVHSLSSSFYEFKFHKDLSEWLGLSSPSFKQLMNDKNNSDDESESDFCNEEESDFDDDDFFINEEFFDESSPIIESNHSKRTELSKVQKLTMKYVKQQLKSNDSMQLEEAKTITDVQSLSMKNRWRLYRLWLQLYIEEILIQVEQLQKDNVYQEKVERLNALRTLQNQIIVSNTNVVGMTTTGAAKYRRLIDCLKPKIVIVEEAAEVLESHIITSLTEKIKHLILIGDHIQLKPKPVNHELAVKHNLEVSLFEKLILNRFAYVQLKIQYRMHPKISRMIVPTFYPELHDHESVRRYPRVKGVTKRLFFLNHRNFETESKTSTSLHNNHECQFIVRFCKFLLLQGYQQSQITILAMYSAQWLLLKNELQNFLLYNVRVTVVDNFQGEENDIIILSLVRSNQSRKIGFLNIANRINVAFSRAKLGFYAVGNFDHLRNSSPEIWEPLVTEMYRSDLIGENLEIYCQNHPETKMYINHGFDFNRYPEGCCLLECRRRLSCGHICPKTCHIQDSEHQQIKCSYECLSILCDRQHRCQKQCHYPEKCGSCLASIEVKIPKCGHTVSSLCSRTIDEIICSHPCDKLLKCGHKCKAKCGENCDSFPCEEEVQTELPCGHSSKQVKCCFQQNMKKLLEICKEPCRRELKCGHICGGSCSKCRQGKFHVECNEKCKRLLICGHECPNPCAQNCPPCERLCENSCKHGTSCKHKCGIACPSCKMQCGWKCSHMQCTALCSEPCNRKICSNACDKLLKCNHQCVGLCGDICPNICRICDKEKLEELFFGNENDPNARFTQLLDCQHVFEVKSLQRWIEQNSSTESGIKLLRCPKCAAVIRRSILFNFQVQKVIKDINQVKAKSNGTLAHNLRTTHFLQNKCRDIRHRLGNKKMLNEQIAICADQVERIVESQAYALKFEHLLYKSELLKIENVLNIVQEACSLFLTDFGMNEDKTFAQRMSQFLLYIEKEFKSSLQQIDDVNWELKTLTLFRRYLWLKKNYNCKLAKVRCLFAMAAAYFKRFTPLTSEDLDKVQQYLNKAFQLQTGSKISLEERDQIVKGMNFAQQGHWYKCPNNHIYCITECGGATETGVCPECKASIGGENHRLLDSNAIAGEMDGAIVAAYDYNSLYF</sequence>
<dbReference type="OrthoDB" id="6510728at2759"/>
<dbReference type="InterPro" id="IPR047187">
    <property type="entry name" value="SF1_C_Upf1"/>
</dbReference>
<dbReference type="Pfam" id="PF25396">
    <property type="entry name" value="ZNFX1"/>
    <property type="match status" value="1"/>
</dbReference>
<dbReference type="PROSITE" id="PS51981">
    <property type="entry name" value="ZF_RZ"/>
    <property type="match status" value="1"/>
</dbReference>
<dbReference type="InterPro" id="IPR041677">
    <property type="entry name" value="DNA2/NAM7_AAA_11"/>
</dbReference>
<evidence type="ECO:0000256" key="4">
    <source>
        <dbReference type="ARBA" id="ARBA00022737"/>
    </source>
</evidence>
<dbReference type="PANTHER" id="PTHR10887">
    <property type="entry name" value="DNA2/NAM7 HELICASE FAMILY"/>
    <property type="match status" value="1"/>
</dbReference>
<keyword evidence="3" id="KW-0479">Metal-binding</keyword>
<comment type="subcellular location">
    <subcellularLocation>
        <location evidence="1">Cytoplasm</location>
    </subcellularLocation>
</comment>
<evidence type="ECO:0000256" key="8">
    <source>
        <dbReference type="SAM" id="MobiDB-lite"/>
    </source>
</evidence>
<dbReference type="PANTHER" id="PTHR10887:SF341">
    <property type="entry name" value="NFX1-TYPE ZINC FINGER-CONTAINING PROTEIN 1"/>
    <property type="match status" value="1"/>
</dbReference>
<dbReference type="Pfam" id="PF20173">
    <property type="entry name" value="ZnF_RZ-type"/>
    <property type="match status" value="1"/>
</dbReference>
<evidence type="ECO:0000256" key="6">
    <source>
        <dbReference type="ARBA" id="ARBA00022833"/>
    </source>
</evidence>
<keyword evidence="4" id="KW-0677">Repeat</keyword>
<dbReference type="SMART" id="SM00438">
    <property type="entry name" value="ZnF_NFX"/>
    <property type="match status" value="4"/>
</dbReference>